<reference evidence="1" key="1">
    <citation type="submission" date="2021-01" db="EMBL/GenBank/DDBJ databases">
        <title>Complete genome sequence of Clostridiales bacterium R-7.</title>
        <authorList>
            <person name="Mahoney-Kurpe S.C."/>
            <person name="Palevich N."/>
            <person name="Koike S."/>
            <person name="Moon C.D."/>
            <person name="Attwood G.T."/>
        </authorList>
    </citation>
    <scope>NUCLEOTIDE SEQUENCE</scope>
    <source>
        <strain evidence="1">R-7</strain>
    </source>
</reference>
<sequence>MMHVKTFAGFAPAFSELKPYKQSWTWQELRWGWQYEIVTLSDMLSYAMEAANEDNPLLDLVIDLITEDRYSEKLEEKVEALCRAEDPESDDRMVFVWSYVLLAWIYHTEREEEQLKNKTQHVYCAFGHWDYMSVLIGWMPPIPGEVYSRPWSVRAQLRNYLIKHEPELNQPETNGDVCGIMPPDADLRETKKTGLGDRNMKKSFLAIDPVYREQMEHYTLKDMAAALIYYALFMAAYFWMGREQARTGRYLIEAGNLILALIPVLLCVKHLSHVGITLRNLKPSLLMGAAIGLVFLAAWTIIPGIVSGAKLLPAGEILYNVFQYFIIIGLCEEIAFRGFIQPRLFPALKKEWLTILVGGILFVLMHMPFQMARRGMGFAEYWPTFIANAPMQFVWHLVCTWLYRRYGNIFGCALLHGLVDLSMGIFG</sequence>
<gene>
    <name evidence="1" type="ORF">JYE49_09870</name>
</gene>
<accession>A0AC61MUU9</accession>
<name>A0AC61MUU9_9FIRM</name>
<dbReference type="Proteomes" id="UP000682782">
    <property type="component" value="Chromosome"/>
</dbReference>
<organism evidence="1 2">
    <name type="scientific">Aristaeella hokkaidonensis</name>
    <dbReference type="NCBI Taxonomy" id="3046382"/>
    <lineage>
        <taxon>Bacteria</taxon>
        <taxon>Bacillati</taxon>
        <taxon>Bacillota</taxon>
        <taxon>Clostridia</taxon>
        <taxon>Eubacteriales</taxon>
        <taxon>Aristaeellaceae</taxon>
        <taxon>Aristaeella</taxon>
    </lineage>
</organism>
<proteinExistence type="predicted"/>
<evidence type="ECO:0000313" key="1">
    <source>
        <dbReference type="EMBL" id="QUC66175.1"/>
    </source>
</evidence>
<dbReference type="EMBL" id="CP068393">
    <property type="protein sequence ID" value="QUC66175.1"/>
    <property type="molecule type" value="Genomic_DNA"/>
</dbReference>
<keyword evidence="2" id="KW-1185">Reference proteome</keyword>
<evidence type="ECO:0000313" key="2">
    <source>
        <dbReference type="Proteomes" id="UP000682782"/>
    </source>
</evidence>
<protein>
    <submittedName>
        <fullName evidence="1">DUF2247 family protein</fullName>
    </submittedName>
</protein>